<dbReference type="SUPFAM" id="SSF52540">
    <property type="entry name" value="P-loop containing nucleoside triphosphate hydrolases"/>
    <property type="match status" value="1"/>
</dbReference>
<evidence type="ECO:0000313" key="5">
    <source>
        <dbReference type="EMBL" id="CAD9403700.1"/>
    </source>
</evidence>
<reference evidence="5" key="1">
    <citation type="submission" date="2021-01" db="EMBL/GenBank/DDBJ databases">
        <authorList>
            <person name="Corre E."/>
            <person name="Pelletier E."/>
            <person name="Niang G."/>
            <person name="Scheremetjew M."/>
            <person name="Finn R."/>
            <person name="Kale V."/>
            <person name="Holt S."/>
            <person name="Cochrane G."/>
            <person name="Meng A."/>
            <person name="Brown T."/>
            <person name="Cohen L."/>
        </authorList>
    </citation>
    <scope>NUCLEOTIDE SEQUENCE</scope>
    <source>
        <strain evidence="5">CCMP1381</strain>
    </source>
</reference>
<dbReference type="GO" id="GO:0007005">
    <property type="term" value="P:mitochondrion organization"/>
    <property type="evidence" value="ECO:0007669"/>
    <property type="project" value="TreeGrafter"/>
</dbReference>
<gene>
    <name evidence="5" type="ORF">DSPE1174_LOCUS9290</name>
</gene>
<dbReference type="InterPro" id="IPR021911">
    <property type="entry name" value="ATAD3_N"/>
</dbReference>
<keyword evidence="2" id="KW-0067">ATP-binding</keyword>
<proteinExistence type="predicted"/>
<keyword evidence="1" id="KW-0547">Nucleotide-binding</keyword>
<dbReference type="GO" id="GO:0008270">
    <property type="term" value="F:zinc ion binding"/>
    <property type="evidence" value="ECO:0007669"/>
    <property type="project" value="TreeGrafter"/>
</dbReference>
<evidence type="ECO:0000256" key="1">
    <source>
        <dbReference type="ARBA" id="ARBA00022741"/>
    </source>
</evidence>
<dbReference type="SMART" id="SM00382">
    <property type="entry name" value="AAA"/>
    <property type="match status" value="1"/>
</dbReference>
<name>A0A7S2BQU8_9STRA</name>
<feature type="compositionally biased region" description="Basic and acidic residues" evidence="3">
    <location>
        <begin position="80"/>
        <end position="98"/>
    </location>
</feature>
<feature type="domain" description="AAA+ ATPase" evidence="4">
    <location>
        <begin position="306"/>
        <end position="439"/>
    </location>
</feature>
<dbReference type="Pfam" id="PF00004">
    <property type="entry name" value="AAA"/>
    <property type="match status" value="1"/>
</dbReference>
<evidence type="ECO:0000259" key="4">
    <source>
        <dbReference type="SMART" id="SM00382"/>
    </source>
</evidence>
<feature type="compositionally biased region" description="Basic and acidic residues" evidence="3">
    <location>
        <begin position="26"/>
        <end position="58"/>
    </location>
</feature>
<dbReference type="Pfam" id="PF12037">
    <property type="entry name" value="ATAD3_N"/>
    <property type="match status" value="1"/>
</dbReference>
<dbReference type="InterPro" id="IPR027417">
    <property type="entry name" value="P-loop_NTPase"/>
</dbReference>
<dbReference type="AlphaFoldDB" id="A0A7S2BQU8"/>
<organism evidence="5">
    <name type="scientific">Octactis speculum</name>
    <dbReference type="NCBI Taxonomy" id="3111310"/>
    <lineage>
        <taxon>Eukaryota</taxon>
        <taxon>Sar</taxon>
        <taxon>Stramenopiles</taxon>
        <taxon>Ochrophyta</taxon>
        <taxon>Dictyochophyceae</taxon>
        <taxon>Dictyochales</taxon>
        <taxon>Dictyochaceae</taxon>
        <taxon>Octactis</taxon>
    </lineage>
</organism>
<feature type="region of interest" description="Disordered" evidence="3">
    <location>
        <begin position="26"/>
        <end position="108"/>
    </location>
</feature>
<dbReference type="EMBL" id="HBGS01017637">
    <property type="protein sequence ID" value="CAD9403700.1"/>
    <property type="molecule type" value="Transcribed_RNA"/>
</dbReference>
<evidence type="ECO:0000256" key="2">
    <source>
        <dbReference type="ARBA" id="ARBA00022840"/>
    </source>
</evidence>
<dbReference type="InterPro" id="IPR003593">
    <property type="entry name" value="AAA+_ATPase"/>
</dbReference>
<dbReference type="GO" id="GO:0005524">
    <property type="term" value="F:ATP binding"/>
    <property type="evidence" value="ECO:0007669"/>
    <property type="project" value="UniProtKB-KW"/>
</dbReference>
<dbReference type="GO" id="GO:0016887">
    <property type="term" value="F:ATP hydrolysis activity"/>
    <property type="evidence" value="ECO:0007669"/>
    <property type="project" value="InterPro"/>
</dbReference>
<sequence length="544" mass="61355">MDTVKEHMEVPIYNDVGFDPGAMERASELANSERRGTIEGMRKKQKERQADCEKEMSKANEQGRQIAEHRKQVEQQARAKQREAVRAHEKHRAEYRNDLHKKRDKDAQDYDKIMQDKKEQMKEDQIVKLDALQRQTLEYEAQLRQKTELARVRAETDGRIHSERVNRDLRLKMMRENFKERRQTILESITLAGSTLGAGFSDFLSDYDRQTAAVFGLSMVALGIYTAKVSTSVAGRYIENRLGKPSLVRETSRSGLSSLLSLPKNLLSGSKDSGDVLEGVILEADLERRLRAVAVSTKNTKLNQAPFRHMLLYGPPGTGKTLFAKSLAKHSGLDYAIMTGGDVAPLGRDGVTEIHKVFEWAQASNKGLLLLIDEADAFLRRRSTEVISEDMRNALNAFLYRTGDASDKFMVVFASNQPEQLDWAINDRIDEMVNFHLPNEMERLRMIVHYMDKLLEEKTSATPITITGIDEALVRTVAERTDGFSGREISKLTVAWQAAAYGTSPPTLTSALMEETLEAHLSQKVVKLKWTEAESVAHNAAVVS</sequence>
<dbReference type="PANTHER" id="PTHR23075">
    <property type="entry name" value="PUTATIVE ATP-ASE"/>
    <property type="match status" value="1"/>
</dbReference>
<evidence type="ECO:0000256" key="3">
    <source>
        <dbReference type="SAM" id="MobiDB-lite"/>
    </source>
</evidence>
<dbReference type="GO" id="GO:0005739">
    <property type="term" value="C:mitochondrion"/>
    <property type="evidence" value="ECO:0007669"/>
    <property type="project" value="TreeGrafter"/>
</dbReference>
<dbReference type="Gene3D" id="3.40.50.300">
    <property type="entry name" value="P-loop containing nucleotide triphosphate hydrolases"/>
    <property type="match status" value="1"/>
</dbReference>
<dbReference type="PANTHER" id="PTHR23075:SF12">
    <property type="entry name" value="AAA+ ATPASE DOMAIN-CONTAINING PROTEIN"/>
    <property type="match status" value="1"/>
</dbReference>
<accession>A0A7S2BQU8</accession>
<dbReference type="InterPro" id="IPR003959">
    <property type="entry name" value="ATPase_AAA_core"/>
</dbReference>
<protein>
    <recommendedName>
        <fullName evidence="4">AAA+ ATPase domain-containing protein</fullName>
    </recommendedName>
</protein>
<dbReference type="FunFam" id="3.40.50.300:FF:001717">
    <property type="entry name" value="ATPase family AAA domain-containing protein"/>
    <property type="match status" value="1"/>
</dbReference>